<dbReference type="SMART" id="SM00382">
    <property type="entry name" value="AAA"/>
    <property type="match status" value="1"/>
</dbReference>
<feature type="domain" description="Sigma-54 factor interaction" evidence="3">
    <location>
        <begin position="217"/>
        <end position="446"/>
    </location>
</feature>
<dbReference type="PANTHER" id="PTHR32071">
    <property type="entry name" value="TRANSCRIPTIONAL REGULATORY PROTEIN"/>
    <property type="match status" value="1"/>
</dbReference>
<dbReference type="eggNOG" id="COG2204">
    <property type="taxonomic scope" value="Bacteria"/>
</dbReference>
<dbReference type="Pfam" id="PF25601">
    <property type="entry name" value="AAA_lid_14"/>
    <property type="match status" value="1"/>
</dbReference>
<name>A0A059ZVI8_ACICK</name>
<dbReference type="Pfam" id="PF00158">
    <property type="entry name" value="Sigma54_activat"/>
    <property type="match status" value="1"/>
</dbReference>
<dbReference type="EMBL" id="CP005986">
    <property type="protein sequence ID" value="AIA55478.1"/>
    <property type="molecule type" value="Genomic_DNA"/>
</dbReference>
<dbReference type="FunFam" id="3.40.50.300:FF:000006">
    <property type="entry name" value="DNA-binding transcriptional regulator NtrC"/>
    <property type="match status" value="1"/>
</dbReference>
<dbReference type="InterPro" id="IPR041359">
    <property type="entry name" value="MetOD1"/>
</dbReference>
<dbReference type="RefSeq" id="WP_004872635.1">
    <property type="nucleotide sequence ID" value="NZ_CP005986.1"/>
</dbReference>
<dbReference type="Gene3D" id="1.10.10.60">
    <property type="entry name" value="Homeodomain-like"/>
    <property type="match status" value="1"/>
</dbReference>
<sequence>MSKSGYPMLGQLNPLSFLQAFIVQSIKVAGQFGCSQEHDRVRYIERMGLAAASCLETAARAERSLPQDMPLNQEQYASLIVDIKNQIGGEFSSTSSGAPCVRVINHRCPFGEAVREAPELCRMTSSVFGAIAARSFGYAKVELRKRIAANDGVCEVLVYTDPAVAHEQPGDEYQIKNGQVYSSLASTDDQIQQALVSTRCTNNLSNRASQQRARARIIAQSTAMRAAFRTVEIVAPTTASAVISGETGTGKEIIARAIHALSDRSEKPFIAINCGAIPESLIETELFGHERGAFTNAYQVRHGFFERANGGTLFLDEINSLPIAAQVKLLRVVQEGEFERVGGEEPLKVDVRIIVATNENLDLLVRNGKFRRDLYYRLNVVHIHLPPLRMRPDDMSALVDHILRRLSEKHHHPIRILSSRAWKQIFAYDWPGNVREMENLLERAFLLNTGEIIDTVIEQEAPQTMSDCCSLRALRRQKGDIAESRLLHESLRRYNGRVSDVALEFGVTPRAIYQKVKLLGINLQEYRLDDSREPLT</sequence>
<dbReference type="SUPFAM" id="SSF52540">
    <property type="entry name" value="P-loop containing nucleoside triphosphate hydrolases"/>
    <property type="match status" value="1"/>
</dbReference>
<dbReference type="AlphaFoldDB" id="A0A059ZVI8"/>
<dbReference type="PROSITE" id="PS00676">
    <property type="entry name" value="SIGMA54_INTERACT_2"/>
    <property type="match status" value="1"/>
</dbReference>
<evidence type="ECO:0000256" key="1">
    <source>
        <dbReference type="ARBA" id="ARBA00022741"/>
    </source>
</evidence>
<dbReference type="InterPro" id="IPR058031">
    <property type="entry name" value="AAA_lid_NorR"/>
</dbReference>
<gene>
    <name evidence="4" type="ORF">Acaty_c1614</name>
</gene>
<dbReference type="Gene3D" id="3.40.50.300">
    <property type="entry name" value="P-loop containing nucleotide triphosphate hydrolases"/>
    <property type="match status" value="1"/>
</dbReference>
<dbReference type="InterPro" id="IPR027417">
    <property type="entry name" value="P-loop_NTPase"/>
</dbReference>
<dbReference type="KEGG" id="acz:Acaty_c1614"/>
<keyword evidence="2" id="KW-0067">ATP-binding</keyword>
<evidence type="ECO:0000259" key="3">
    <source>
        <dbReference type="PROSITE" id="PS50045"/>
    </source>
</evidence>
<dbReference type="Pfam" id="PF18546">
    <property type="entry name" value="MetOD1"/>
    <property type="match status" value="1"/>
</dbReference>
<keyword evidence="1" id="KW-0547">Nucleotide-binding</keyword>
<evidence type="ECO:0000313" key="4">
    <source>
        <dbReference type="EMBL" id="AIA55478.1"/>
    </source>
</evidence>
<dbReference type="Gene3D" id="1.10.8.60">
    <property type="match status" value="1"/>
</dbReference>
<dbReference type="GO" id="GO:0005524">
    <property type="term" value="F:ATP binding"/>
    <property type="evidence" value="ECO:0007669"/>
    <property type="project" value="UniProtKB-KW"/>
</dbReference>
<accession>A0A059ZVI8</accession>
<dbReference type="Proteomes" id="UP000005522">
    <property type="component" value="Chromosome"/>
</dbReference>
<reference evidence="4 5" key="1">
    <citation type="journal article" date="2009" name="J. Bacteriol.">
        <title>Draft genome sequence of the extremely acidophilic bacterium Acidithiobacillus caldus ATCC 51756 reveals metabolic versatility in the genus Acidithiobacillus.</title>
        <authorList>
            <person name="Valdes J."/>
            <person name="Quatrini R."/>
            <person name="Hallberg K."/>
            <person name="Dopson M."/>
            <person name="Valenzuela P.D."/>
            <person name="Holmes D.S."/>
        </authorList>
    </citation>
    <scope>NUCLEOTIDE SEQUENCE [LARGE SCALE GENOMIC DNA]</scope>
    <source>
        <strain evidence="5">ATCC 51756 / DSM 8584 / KU</strain>
    </source>
</reference>
<organism evidence="4 5">
    <name type="scientific">Acidithiobacillus caldus (strain ATCC 51756 / DSM 8584 / KU)</name>
    <dbReference type="NCBI Taxonomy" id="637389"/>
    <lineage>
        <taxon>Bacteria</taxon>
        <taxon>Pseudomonadati</taxon>
        <taxon>Pseudomonadota</taxon>
        <taxon>Acidithiobacillia</taxon>
        <taxon>Acidithiobacillales</taxon>
        <taxon>Acidithiobacillaceae</taxon>
        <taxon>Acidithiobacillus</taxon>
    </lineage>
</organism>
<dbReference type="InterPro" id="IPR025943">
    <property type="entry name" value="Sigma_54_int_dom_ATP-bd_2"/>
</dbReference>
<dbReference type="InterPro" id="IPR002078">
    <property type="entry name" value="Sigma_54_int"/>
</dbReference>
<evidence type="ECO:0000313" key="5">
    <source>
        <dbReference type="Proteomes" id="UP000005522"/>
    </source>
</evidence>
<dbReference type="PROSITE" id="PS50045">
    <property type="entry name" value="SIGMA54_INTERACT_4"/>
    <property type="match status" value="1"/>
</dbReference>
<evidence type="ECO:0000256" key="2">
    <source>
        <dbReference type="ARBA" id="ARBA00022840"/>
    </source>
</evidence>
<dbReference type="CDD" id="cd00009">
    <property type="entry name" value="AAA"/>
    <property type="match status" value="1"/>
</dbReference>
<protein>
    <submittedName>
        <fullName evidence="4">Response regulator of zinc sigma-54-dependent two-component system</fullName>
    </submittedName>
</protein>
<dbReference type="InterPro" id="IPR003593">
    <property type="entry name" value="AAA+_ATPase"/>
</dbReference>
<dbReference type="GO" id="GO:0006355">
    <property type="term" value="P:regulation of DNA-templated transcription"/>
    <property type="evidence" value="ECO:0007669"/>
    <property type="project" value="InterPro"/>
</dbReference>
<dbReference type="HOGENOM" id="CLU_000445_118_1_6"/>
<proteinExistence type="predicted"/>